<sequence length="118" mass="13456">MAREEWAKPFRILKHMRHTTSGGSPPRGPPVPAAEQNRLFTGRRPPLTSEPPAIRLHFWEKLLRQIRSCMGGPLCTAAPADEERRRAGRAGRIISGKARTIKRCNTLYYTLCHTLYYT</sequence>
<proteinExistence type="predicted"/>
<feature type="region of interest" description="Disordered" evidence="1">
    <location>
        <begin position="1"/>
        <end position="48"/>
    </location>
</feature>
<accession>A0ABN7AGR7</accession>
<evidence type="ECO:0000256" key="1">
    <source>
        <dbReference type="SAM" id="MobiDB-lite"/>
    </source>
</evidence>
<gene>
    <name evidence="2" type="ORF">NTJ_03278</name>
</gene>
<name>A0ABN7AGR7_9HEMI</name>
<reference evidence="2 3" key="1">
    <citation type="submission" date="2023-09" db="EMBL/GenBank/DDBJ databases">
        <title>Nesidiocoris tenuis whole genome shotgun sequence.</title>
        <authorList>
            <person name="Shibata T."/>
            <person name="Shimoda M."/>
            <person name="Kobayashi T."/>
            <person name="Uehara T."/>
        </authorList>
    </citation>
    <scope>NUCLEOTIDE SEQUENCE [LARGE SCALE GENOMIC DNA]</scope>
    <source>
        <strain evidence="2 3">Japan</strain>
    </source>
</reference>
<keyword evidence="3" id="KW-1185">Reference proteome</keyword>
<evidence type="ECO:0000313" key="3">
    <source>
        <dbReference type="Proteomes" id="UP001307889"/>
    </source>
</evidence>
<dbReference type="EMBL" id="AP028910">
    <property type="protein sequence ID" value="BES90467.1"/>
    <property type="molecule type" value="Genomic_DNA"/>
</dbReference>
<protein>
    <submittedName>
        <fullName evidence="2">Uncharacterized protein</fullName>
    </submittedName>
</protein>
<organism evidence="2 3">
    <name type="scientific">Nesidiocoris tenuis</name>
    <dbReference type="NCBI Taxonomy" id="355587"/>
    <lineage>
        <taxon>Eukaryota</taxon>
        <taxon>Metazoa</taxon>
        <taxon>Ecdysozoa</taxon>
        <taxon>Arthropoda</taxon>
        <taxon>Hexapoda</taxon>
        <taxon>Insecta</taxon>
        <taxon>Pterygota</taxon>
        <taxon>Neoptera</taxon>
        <taxon>Paraneoptera</taxon>
        <taxon>Hemiptera</taxon>
        <taxon>Heteroptera</taxon>
        <taxon>Panheteroptera</taxon>
        <taxon>Cimicomorpha</taxon>
        <taxon>Miridae</taxon>
        <taxon>Dicyphina</taxon>
        <taxon>Nesidiocoris</taxon>
    </lineage>
</organism>
<evidence type="ECO:0000313" key="2">
    <source>
        <dbReference type="EMBL" id="BES90467.1"/>
    </source>
</evidence>
<dbReference type="Proteomes" id="UP001307889">
    <property type="component" value="Chromosome 2"/>
</dbReference>